<keyword evidence="10" id="KW-1185">Reference proteome</keyword>
<evidence type="ECO:0000256" key="1">
    <source>
        <dbReference type="ARBA" id="ARBA00004651"/>
    </source>
</evidence>
<comment type="subcellular location">
    <subcellularLocation>
        <location evidence="1">Cell membrane</location>
        <topology evidence="1">Multi-pass membrane protein</topology>
    </subcellularLocation>
</comment>
<proteinExistence type="predicted"/>
<evidence type="ECO:0000256" key="3">
    <source>
        <dbReference type="ARBA" id="ARBA00022676"/>
    </source>
</evidence>
<feature type="transmembrane region" description="Helical" evidence="8">
    <location>
        <begin position="7"/>
        <end position="28"/>
    </location>
</feature>
<accession>A0A563VKI5</accession>
<dbReference type="OrthoDB" id="495800at2"/>
<keyword evidence="4" id="KW-0808">Transferase</keyword>
<feature type="transmembrane region" description="Helical" evidence="8">
    <location>
        <begin position="351"/>
        <end position="369"/>
    </location>
</feature>
<dbReference type="PANTHER" id="PTHR33908:SF11">
    <property type="entry name" value="MEMBRANE PROTEIN"/>
    <property type="match status" value="1"/>
</dbReference>
<evidence type="ECO:0000256" key="4">
    <source>
        <dbReference type="ARBA" id="ARBA00022679"/>
    </source>
</evidence>
<evidence type="ECO:0000256" key="5">
    <source>
        <dbReference type="ARBA" id="ARBA00022692"/>
    </source>
</evidence>
<evidence type="ECO:0000256" key="7">
    <source>
        <dbReference type="ARBA" id="ARBA00023136"/>
    </source>
</evidence>
<feature type="transmembrane region" description="Helical" evidence="8">
    <location>
        <begin position="114"/>
        <end position="132"/>
    </location>
</feature>
<feature type="transmembrane region" description="Helical" evidence="8">
    <location>
        <begin position="139"/>
        <end position="158"/>
    </location>
</feature>
<gene>
    <name evidence="9" type="ORF">H1P_1260009</name>
</gene>
<dbReference type="Proteomes" id="UP000320055">
    <property type="component" value="Unassembled WGS sequence"/>
</dbReference>
<evidence type="ECO:0000256" key="6">
    <source>
        <dbReference type="ARBA" id="ARBA00022989"/>
    </source>
</evidence>
<reference evidence="9 10" key="1">
    <citation type="submission" date="2019-01" db="EMBL/GenBank/DDBJ databases">
        <authorList>
            <person name="Brito A."/>
        </authorList>
    </citation>
    <scope>NUCLEOTIDE SEQUENCE [LARGE SCALE GENOMIC DNA]</scope>
    <source>
        <strain evidence="9">1</strain>
    </source>
</reference>
<organism evidence="9 10">
    <name type="scientific">Hyella patelloides LEGE 07179</name>
    <dbReference type="NCBI Taxonomy" id="945734"/>
    <lineage>
        <taxon>Bacteria</taxon>
        <taxon>Bacillati</taxon>
        <taxon>Cyanobacteriota</taxon>
        <taxon>Cyanophyceae</taxon>
        <taxon>Pleurocapsales</taxon>
        <taxon>Hyellaceae</taxon>
        <taxon>Hyella</taxon>
    </lineage>
</organism>
<sequence>MRQKKFYINWWRILIIIVLVSGVFFRFANLEQKPYWGDESLTSHRIAGYTSKEVREVLSQSKIFTVEEVQKYQLPAPEQDLMNLMKKGLRSPLYHLMGRSWMELLSDRVTTPRGVSALMSLLALPCIYLLCWELFESPLVGWMAVSLMAISPLQIIYAQEAREYSMWTVTVLLSCWALLREYSMWTVTVLLSCWALLRAIRVNKTFNWIVYAATLTLTLYTHLFSIIVAMGHGIYLVTEKLTQQKLQLGKKIIPRLLVFTMGFLLFGFGRIASGKGLPSPPCWTGWNRKHCGMSSHTPFPSLAQTWILNLSRVFIDFNDSFSYKNLWFYLPILILVVYSLYFLYRHTQKQVWLFIYTLTGTLGLFLAIPDVILGGQGSTPVRYLIPCYLGIQIAIAYLLATKISSLSQKIWQQKFWQITVLALITSGLLSGAVYTQTDTWWNKYAEYYHSEVAKVVNQTDHALVIAPWFNLITLSHVLASDVVMQDIRSEQKVNFIDKDFNNVFIYKSQKLLDYFLGNYPDYKLKDSYDWKRQTTPVNTTQTKLWHLIKTPTA</sequence>
<evidence type="ECO:0000256" key="8">
    <source>
        <dbReference type="SAM" id="Phobius"/>
    </source>
</evidence>
<name>A0A563VKI5_9CYAN</name>
<evidence type="ECO:0000313" key="9">
    <source>
        <dbReference type="EMBL" id="VEP11918.1"/>
    </source>
</evidence>
<dbReference type="GO" id="GO:0009103">
    <property type="term" value="P:lipopolysaccharide biosynthetic process"/>
    <property type="evidence" value="ECO:0007669"/>
    <property type="project" value="UniProtKB-ARBA"/>
</dbReference>
<dbReference type="AlphaFoldDB" id="A0A563VKI5"/>
<dbReference type="InterPro" id="IPR050297">
    <property type="entry name" value="LipidA_mod_glycosyltrf_83"/>
</dbReference>
<dbReference type="GO" id="GO:0016763">
    <property type="term" value="F:pentosyltransferase activity"/>
    <property type="evidence" value="ECO:0007669"/>
    <property type="project" value="TreeGrafter"/>
</dbReference>
<feature type="transmembrane region" description="Helical" evidence="8">
    <location>
        <begin position="415"/>
        <end position="434"/>
    </location>
</feature>
<keyword evidence="3" id="KW-0328">Glycosyltransferase</keyword>
<keyword evidence="5 8" id="KW-0812">Transmembrane</keyword>
<feature type="transmembrane region" description="Helical" evidence="8">
    <location>
        <begin position="208"/>
        <end position="231"/>
    </location>
</feature>
<dbReference type="EMBL" id="CAACVJ010000031">
    <property type="protein sequence ID" value="VEP11918.1"/>
    <property type="molecule type" value="Genomic_DNA"/>
</dbReference>
<feature type="transmembrane region" description="Helical" evidence="8">
    <location>
        <begin position="252"/>
        <end position="271"/>
    </location>
</feature>
<evidence type="ECO:0000256" key="2">
    <source>
        <dbReference type="ARBA" id="ARBA00022475"/>
    </source>
</evidence>
<keyword evidence="2" id="KW-1003">Cell membrane</keyword>
<dbReference type="PANTHER" id="PTHR33908">
    <property type="entry name" value="MANNOSYLTRANSFERASE YKCB-RELATED"/>
    <property type="match status" value="1"/>
</dbReference>
<dbReference type="GO" id="GO:0005886">
    <property type="term" value="C:plasma membrane"/>
    <property type="evidence" value="ECO:0007669"/>
    <property type="project" value="UniProtKB-SubCell"/>
</dbReference>
<protein>
    <submittedName>
        <fullName evidence="9">Uncharacterized protein</fullName>
    </submittedName>
</protein>
<keyword evidence="6 8" id="KW-1133">Transmembrane helix</keyword>
<evidence type="ECO:0000313" key="10">
    <source>
        <dbReference type="Proteomes" id="UP000320055"/>
    </source>
</evidence>
<keyword evidence="7 8" id="KW-0472">Membrane</keyword>
<feature type="transmembrane region" description="Helical" evidence="8">
    <location>
        <begin position="326"/>
        <end position="344"/>
    </location>
</feature>
<dbReference type="RefSeq" id="WP_144869747.1">
    <property type="nucleotide sequence ID" value="NZ_LR213879.1"/>
</dbReference>